<dbReference type="PANTHER" id="PTHR32196:SF29">
    <property type="entry name" value="AUTOINDUCER 2 IMPORT SYSTEM PERMEASE PROTEIN LSRC"/>
    <property type="match status" value="1"/>
</dbReference>
<keyword evidence="7 11" id="KW-1133">Transmembrane helix</keyword>
<feature type="transmembrane region" description="Helical" evidence="11">
    <location>
        <begin position="318"/>
        <end position="337"/>
    </location>
</feature>
<feature type="transmembrane region" description="Helical" evidence="11">
    <location>
        <begin position="67"/>
        <end position="85"/>
    </location>
</feature>
<comment type="function">
    <text evidence="9">Part of the ABC transporter complex LsrABCD involved in autoinducer 2 (AI-2) import. Probably responsible for the translocation of the substrate across the membrane.</text>
</comment>
<evidence type="ECO:0000256" key="5">
    <source>
        <dbReference type="ARBA" id="ARBA00022519"/>
    </source>
</evidence>
<comment type="subcellular location">
    <subcellularLocation>
        <location evidence="1">Cell membrane</location>
        <topology evidence="1">Multi-pass membrane protein</topology>
    </subcellularLocation>
</comment>
<feature type="transmembrane region" description="Helical" evidence="11">
    <location>
        <begin position="268"/>
        <end position="284"/>
    </location>
</feature>
<feature type="transmembrane region" description="Helical" evidence="11">
    <location>
        <begin position="235"/>
        <end position="256"/>
    </location>
</feature>
<reference evidence="12 13" key="1">
    <citation type="submission" date="2019-12" db="EMBL/GenBank/DDBJ databases">
        <authorList>
            <person name="Kun Z."/>
        </authorList>
    </citation>
    <scope>NUCLEOTIDE SEQUENCE [LARGE SCALE GENOMIC DNA]</scope>
    <source>
        <strain evidence="12 13">YIM 123512</strain>
    </source>
</reference>
<name>A0A6L7EUY7_9ACTN</name>
<feature type="transmembrane region" description="Helical" evidence="11">
    <location>
        <begin position="143"/>
        <end position="164"/>
    </location>
</feature>
<comment type="caution">
    <text evidence="12">The sequence shown here is derived from an EMBL/GenBank/DDBJ whole genome shotgun (WGS) entry which is preliminary data.</text>
</comment>
<evidence type="ECO:0000256" key="9">
    <source>
        <dbReference type="ARBA" id="ARBA00025439"/>
    </source>
</evidence>
<dbReference type="GO" id="GO:0022857">
    <property type="term" value="F:transmembrane transporter activity"/>
    <property type="evidence" value="ECO:0007669"/>
    <property type="project" value="InterPro"/>
</dbReference>
<feature type="transmembrane region" description="Helical" evidence="11">
    <location>
        <begin position="116"/>
        <end position="136"/>
    </location>
</feature>
<evidence type="ECO:0000256" key="8">
    <source>
        <dbReference type="ARBA" id="ARBA00023136"/>
    </source>
</evidence>
<dbReference type="Proteomes" id="UP000473325">
    <property type="component" value="Unassembled WGS sequence"/>
</dbReference>
<evidence type="ECO:0000256" key="6">
    <source>
        <dbReference type="ARBA" id="ARBA00022692"/>
    </source>
</evidence>
<dbReference type="CDD" id="cd06579">
    <property type="entry name" value="TM_PBP1_transp_AraH_like"/>
    <property type="match status" value="1"/>
</dbReference>
<evidence type="ECO:0000256" key="10">
    <source>
        <dbReference type="ARBA" id="ARBA00039382"/>
    </source>
</evidence>
<evidence type="ECO:0000313" key="13">
    <source>
        <dbReference type="Proteomes" id="UP000473325"/>
    </source>
</evidence>
<evidence type="ECO:0000256" key="2">
    <source>
        <dbReference type="ARBA" id="ARBA00011262"/>
    </source>
</evidence>
<dbReference type="PANTHER" id="PTHR32196">
    <property type="entry name" value="ABC TRANSPORTER PERMEASE PROTEIN YPHD-RELATED-RELATED"/>
    <property type="match status" value="1"/>
</dbReference>
<evidence type="ECO:0000313" key="12">
    <source>
        <dbReference type="EMBL" id="MXG91183.1"/>
    </source>
</evidence>
<accession>A0A6L7EUY7</accession>
<organism evidence="12 13">
    <name type="scientific">Nocardioides flavescens</name>
    <dbReference type="NCBI Taxonomy" id="2691959"/>
    <lineage>
        <taxon>Bacteria</taxon>
        <taxon>Bacillati</taxon>
        <taxon>Actinomycetota</taxon>
        <taxon>Actinomycetes</taxon>
        <taxon>Propionibacteriales</taxon>
        <taxon>Nocardioidaceae</taxon>
        <taxon>Nocardioides</taxon>
    </lineage>
</organism>
<keyword evidence="4" id="KW-1003">Cell membrane</keyword>
<evidence type="ECO:0000256" key="7">
    <source>
        <dbReference type="ARBA" id="ARBA00022989"/>
    </source>
</evidence>
<dbReference type="EMBL" id="WUEK01000011">
    <property type="protein sequence ID" value="MXG91183.1"/>
    <property type="molecule type" value="Genomic_DNA"/>
</dbReference>
<keyword evidence="5" id="KW-0997">Cell inner membrane</keyword>
<gene>
    <name evidence="12" type="ORF">GRQ65_16665</name>
</gene>
<evidence type="ECO:0000256" key="4">
    <source>
        <dbReference type="ARBA" id="ARBA00022475"/>
    </source>
</evidence>
<evidence type="ECO:0000256" key="11">
    <source>
        <dbReference type="SAM" id="Phobius"/>
    </source>
</evidence>
<dbReference type="GO" id="GO:0005886">
    <property type="term" value="C:plasma membrane"/>
    <property type="evidence" value="ECO:0007669"/>
    <property type="project" value="UniProtKB-SubCell"/>
</dbReference>
<keyword evidence="13" id="KW-1185">Reference proteome</keyword>
<dbReference type="RefSeq" id="WP_160879121.1">
    <property type="nucleotide sequence ID" value="NZ_WUEK01000011.1"/>
</dbReference>
<keyword evidence="3" id="KW-0813">Transport</keyword>
<protein>
    <recommendedName>
        <fullName evidence="10">Autoinducer 2 import system permease protein LsrC</fullName>
    </recommendedName>
</protein>
<proteinExistence type="predicted"/>
<dbReference type="Pfam" id="PF02653">
    <property type="entry name" value="BPD_transp_2"/>
    <property type="match status" value="1"/>
</dbReference>
<sequence length="351" mass="34569">MPSALSADHDQLPASAATPAAAARPGGAVRRWFGSGFATVWLLTIALFVVSAITVPGTVDSSALQSMLPFAALLAVAAMGQTLVAQQAGLDLSSAGIISISAVTVVEVSGGADGKLVPAILAALALGALGGLVNAVAVTRFGITPFVATLGVSALAQGTILSVTGGTMSASAPPALTSAVSDRVLGLPVLIWLTIVIVALVAWVGRRTVLGRRVELTGANPAAARAVGLPVRTTIAGAYVAAGVCYGLTGVLLAGFIGRPSAFQGDPYLLSTIAAVAIGGTAFAGGRASVVATAGGALFLTQLSQVVVAAGFPPAAQNLAQGLVIAVGVGLGTRRLLPRLGSRRRRASTAA</sequence>
<keyword evidence="8 11" id="KW-0472">Membrane</keyword>
<feature type="transmembrane region" description="Helical" evidence="11">
    <location>
        <begin position="291"/>
        <end position="312"/>
    </location>
</feature>
<dbReference type="InterPro" id="IPR001851">
    <property type="entry name" value="ABC_transp_permease"/>
</dbReference>
<feature type="transmembrane region" description="Helical" evidence="11">
    <location>
        <begin position="184"/>
        <end position="204"/>
    </location>
</feature>
<evidence type="ECO:0000256" key="1">
    <source>
        <dbReference type="ARBA" id="ARBA00004651"/>
    </source>
</evidence>
<comment type="subunit">
    <text evidence="2">The complex is composed of two ATP-binding proteins (LsrA), two transmembrane proteins (LsrC and LsrD) and a solute-binding protein (LsrB).</text>
</comment>
<feature type="transmembrane region" description="Helical" evidence="11">
    <location>
        <begin position="32"/>
        <end position="55"/>
    </location>
</feature>
<keyword evidence="6 11" id="KW-0812">Transmembrane</keyword>
<dbReference type="AlphaFoldDB" id="A0A6L7EUY7"/>
<evidence type="ECO:0000256" key="3">
    <source>
        <dbReference type="ARBA" id="ARBA00022448"/>
    </source>
</evidence>